<protein>
    <submittedName>
        <fullName evidence="1">Uncharacterized protein</fullName>
    </submittedName>
</protein>
<evidence type="ECO:0000313" key="1">
    <source>
        <dbReference type="EMBL" id="EPF17026.1"/>
    </source>
</evidence>
<comment type="caution">
    <text evidence="1">The sequence shown here is derived from an EMBL/GenBank/DDBJ whole genome shotgun (WGS) entry which is preliminary data.</text>
</comment>
<evidence type="ECO:0000313" key="2">
    <source>
        <dbReference type="Proteomes" id="UP000014585"/>
    </source>
</evidence>
<dbReference type="HOGENOM" id="CLU_3231318_0_0_6"/>
<dbReference type="EMBL" id="ATDT01000020">
    <property type="protein sequence ID" value="EPF17026.1"/>
    <property type="molecule type" value="Genomic_DNA"/>
</dbReference>
<name>S3IWW2_9ENTR</name>
<accession>S3IWW2</accession>
<dbReference type="Proteomes" id="UP000014585">
    <property type="component" value="Unassembled WGS sequence"/>
</dbReference>
<reference evidence="1 2" key="1">
    <citation type="submission" date="2013-04" db="EMBL/GenBank/DDBJ databases">
        <authorList>
            <person name="Weinstock G."/>
            <person name="Sodergren E."/>
            <person name="Lobos E.A."/>
            <person name="Fulton L."/>
            <person name="Fulton R."/>
            <person name="Courtney L."/>
            <person name="Fronick C."/>
            <person name="O'Laughlin M."/>
            <person name="Godfrey J."/>
            <person name="Wilson R.M."/>
            <person name="Miner T."/>
            <person name="Farmer C."/>
            <person name="Delehaunty K."/>
            <person name="Cordes M."/>
            <person name="Minx P."/>
            <person name="Tomlinson C."/>
            <person name="Chen J."/>
            <person name="Wollam A."/>
            <person name="Pepin K.H."/>
            <person name="Palsikar V.B."/>
            <person name="Zhang X."/>
            <person name="Suruliraj S."/>
            <person name="Perna N.T."/>
            <person name="Plunkett G."/>
            <person name="Warren W."/>
            <person name="Mitreva M."/>
            <person name="Mardis E.R."/>
            <person name="Wilson R.K."/>
        </authorList>
    </citation>
    <scope>NUCLEOTIDE SEQUENCE [LARGE SCALE GENOMIC DNA]</scope>
    <source>
        <strain evidence="1 2">DSM 4568</strain>
    </source>
</reference>
<gene>
    <name evidence="1" type="ORF">HMPREF0201_02261</name>
</gene>
<organism evidence="1 2">
    <name type="scientific">Cedecea davisae DSM 4568</name>
    <dbReference type="NCBI Taxonomy" id="566551"/>
    <lineage>
        <taxon>Bacteria</taxon>
        <taxon>Pseudomonadati</taxon>
        <taxon>Pseudomonadota</taxon>
        <taxon>Gammaproteobacteria</taxon>
        <taxon>Enterobacterales</taxon>
        <taxon>Enterobacteriaceae</taxon>
        <taxon>Cedecea</taxon>
    </lineage>
</organism>
<proteinExistence type="predicted"/>
<dbReference type="STRING" id="566551.HMPREF0201_02261"/>
<sequence>MTDSFTNRQPAGGFLFLVQYKRKRLPEILFRERRRRWGKVTVH</sequence>
<dbReference type="AlphaFoldDB" id="S3IWW2"/>